<proteinExistence type="predicted"/>
<dbReference type="Proteomes" id="UP000053766">
    <property type="component" value="Unassembled WGS sequence"/>
</dbReference>
<dbReference type="EMBL" id="KN716182">
    <property type="protein sequence ID" value="KJH51485.1"/>
    <property type="molecule type" value="Genomic_DNA"/>
</dbReference>
<accession>A0A0D8Y442</accession>
<evidence type="ECO:0000313" key="2">
    <source>
        <dbReference type="Proteomes" id="UP000053766"/>
    </source>
</evidence>
<sequence length="69" mass="7715">MVQKEWEKSFNCLVTALEYDLPQKSTTVISLSKSANFKEFQTKKSSGSWASMFAKLKLKEIDGIAPLGV</sequence>
<reference evidence="1 2" key="1">
    <citation type="submission" date="2013-11" db="EMBL/GenBank/DDBJ databases">
        <title>Draft genome of the bovine lungworm Dictyocaulus viviparus.</title>
        <authorList>
            <person name="Mitreva M."/>
        </authorList>
    </citation>
    <scope>NUCLEOTIDE SEQUENCE [LARGE SCALE GENOMIC DNA]</scope>
    <source>
        <strain evidence="1 2">HannoverDv2000</strain>
    </source>
</reference>
<evidence type="ECO:0000313" key="1">
    <source>
        <dbReference type="EMBL" id="KJH51485.1"/>
    </source>
</evidence>
<protein>
    <submittedName>
        <fullName evidence="1">Uncharacterized protein</fullName>
    </submittedName>
</protein>
<gene>
    <name evidence="1" type="ORF">DICVIV_02318</name>
</gene>
<reference evidence="2" key="2">
    <citation type="journal article" date="2016" name="Sci. Rep.">
        <title>Dictyocaulus viviparus genome, variome and transcriptome elucidate lungworm biology and support future intervention.</title>
        <authorList>
            <person name="McNulty S.N."/>
            <person name="Strube C."/>
            <person name="Rosa B.A."/>
            <person name="Martin J.C."/>
            <person name="Tyagi R."/>
            <person name="Choi Y.J."/>
            <person name="Wang Q."/>
            <person name="Hallsworth Pepin K."/>
            <person name="Zhang X."/>
            <person name="Ozersky P."/>
            <person name="Wilson R.K."/>
            <person name="Sternberg P.W."/>
            <person name="Gasser R.B."/>
            <person name="Mitreva M."/>
        </authorList>
    </citation>
    <scope>NUCLEOTIDE SEQUENCE [LARGE SCALE GENOMIC DNA]</scope>
    <source>
        <strain evidence="2">HannoverDv2000</strain>
    </source>
</reference>
<organism evidence="1 2">
    <name type="scientific">Dictyocaulus viviparus</name>
    <name type="common">Bovine lungworm</name>
    <dbReference type="NCBI Taxonomy" id="29172"/>
    <lineage>
        <taxon>Eukaryota</taxon>
        <taxon>Metazoa</taxon>
        <taxon>Ecdysozoa</taxon>
        <taxon>Nematoda</taxon>
        <taxon>Chromadorea</taxon>
        <taxon>Rhabditida</taxon>
        <taxon>Rhabditina</taxon>
        <taxon>Rhabditomorpha</taxon>
        <taxon>Strongyloidea</taxon>
        <taxon>Metastrongylidae</taxon>
        <taxon>Dictyocaulus</taxon>
    </lineage>
</organism>
<dbReference type="AlphaFoldDB" id="A0A0D8Y442"/>
<name>A0A0D8Y442_DICVI</name>
<keyword evidence="2" id="KW-1185">Reference proteome</keyword>